<dbReference type="InterPro" id="IPR036615">
    <property type="entry name" value="Mur_ligase_C_dom_sf"/>
</dbReference>
<evidence type="ECO:0000256" key="7">
    <source>
        <dbReference type="ARBA" id="ARBA00022842"/>
    </source>
</evidence>
<keyword evidence="6 10" id="KW-0067">ATP-binding</keyword>
<sequence length="448" mass="46520">MTQDPAARVYAELLERVGEANPRPRIEPVRRLAELAGTPQLSFPVVQVAGTNGKTSTARAIESLLRAHGLRTGLFTSPHLVDFTERFQLDGTPIAAEPLAEAWAELQAPLALVDAELTADGQGPITFFEALAVLAFAAFADAPVDVAVIEVGMGGEWDATNIATAQVAVITPIDLDHTAILGHDVETIARTKAGIIKPGSTVVTAAQDPAALAELRAAAEQHGARIAVAGEDFGLTDDRLAVGGRVVTVAGLTGGSYAPTFVPLFGHHQAENATLAIAAVEAFFGGERAISEEVLEEGFGQLVSPGRLQLIGTEPVVYVDAAHNPHGAEALARAVAESFSFEELALVIGVLTEKDAAGVLRALAPIAHRVTLTPVDSERSSSASDLREIALAEIPDTPVELAESLPEALDEARAWAGRSPGRGVLVVGSVVLAGEAIAFARAEGWGTA</sequence>
<dbReference type="SUPFAM" id="SSF53623">
    <property type="entry name" value="MurD-like peptide ligases, catalytic domain"/>
    <property type="match status" value="1"/>
</dbReference>
<keyword evidence="5 10" id="KW-0547">Nucleotide-binding</keyword>
<evidence type="ECO:0000256" key="5">
    <source>
        <dbReference type="ARBA" id="ARBA00022741"/>
    </source>
</evidence>
<evidence type="ECO:0000256" key="8">
    <source>
        <dbReference type="ARBA" id="ARBA00030592"/>
    </source>
</evidence>
<dbReference type="EC" id="6.3.2.17" evidence="2"/>
<evidence type="ECO:0000313" key="14">
    <source>
        <dbReference type="Proteomes" id="UP001645859"/>
    </source>
</evidence>
<dbReference type="NCBIfam" id="TIGR01499">
    <property type="entry name" value="folC"/>
    <property type="match status" value="1"/>
</dbReference>
<reference evidence="13 14" key="1">
    <citation type="submission" date="2018-09" db="EMBL/GenBank/DDBJ databases">
        <title>Comparative genomics of Leucobacter spp.</title>
        <authorList>
            <person name="Reis A.C."/>
            <person name="Kolvenbach B.A."/>
            <person name="Corvini P.F.X."/>
            <person name="Nunes O.C."/>
        </authorList>
    </citation>
    <scope>NUCLEOTIDE SEQUENCE [LARGE SCALE GENOMIC DNA]</scope>
    <source>
        <strain evidence="13 14">TAN 31504</strain>
    </source>
</reference>
<keyword evidence="7" id="KW-0460">Magnesium</keyword>
<dbReference type="PIRSF" id="PIRSF001563">
    <property type="entry name" value="Folylpolyglu_synth"/>
    <property type="match status" value="1"/>
</dbReference>
<keyword evidence="14" id="KW-1185">Reference proteome</keyword>
<comment type="similarity">
    <text evidence="1 10">Belongs to the folylpolyglutamate synthase family.</text>
</comment>
<dbReference type="SUPFAM" id="SSF53244">
    <property type="entry name" value="MurD-like peptide ligases, peptide-binding domain"/>
    <property type="match status" value="1"/>
</dbReference>
<proteinExistence type="inferred from homology"/>
<evidence type="ECO:0000259" key="11">
    <source>
        <dbReference type="Pfam" id="PF02875"/>
    </source>
</evidence>
<organism evidence="13 14">
    <name type="scientific">Leucobacter chromiireducens subsp. solipictus</name>
    <dbReference type="NCBI Taxonomy" id="398235"/>
    <lineage>
        <taxon>Bacteria</taxon>
        <taxon>Bacillati</taxon>
        <taxon>Actinomycetota</taxon>
        <taxon>Actinomycetes</taxon>
        <taxon>Micrococcales</taxon>
        <taxon>Microbacteriaceae</taxon>
        <taxon>Leucobacter</taxon>
    </lineage>
</organism>
<evidence type="ECO:0000256" key="9">
    <source>
        <dbReference type="ARBA" id="ARBA00047493"/>
    </source>
</evidence>
<dbReference type="InterPro" id="IPR018109">
    <property type="entry name" value="Folylpolyglutamate_synth_CS"/>
</dbReference>
<dbReference type="PANTHER" id="PTHR11136:SF0">
    <property type="entry name" value="DIHYDROFOLATE SYNTHETASE-RELATED"/>
    <property type="match status" value="1"/>
</dbReference>
<keyword evidence="3 10" id="KW-0436">Ligase</keyword>
<evidence type="ECO:0000256" key="3">
    <source>
        <dbReference type="ARBA" id="ARBA00022598"/>
    </source>
</evidence>
<dbReference type="Proteomes" id="UP001645859">
    <property type="component" value="Unassembled WGS sequence"/>
</dbReference>
<evidence type="ECO:0000256" key="6">
    <source>
        <dbReference type="ARBA" id="ARBA00022840"/>
    </source>
</evidence>
<evidence type="ECO:0000256" key="1">
    <source>
        <dbReference type="ARBA" id="ARBA00008276"/>
    </source>
</evidence>
<evidence type="ECO:0000259" key="12">
    <source>
        <dbReference type="Pfam" id="PF08245"/>
    </source>
</evidence>
<dbReference type="PANTHER" id="PTHR11136">
    <property type="entry name" value="FOLYLPOLYGLUTAMATE SYNTHASE-RELATED"/>
    <property type="match status" value="1"/>
</dbReference>
<dbReference type="RefSeq" id="WP_202344615.1">
    <property type="nucleotide sequence ID" value="NZ_BAAAPI010000015.1"/>
</dbReference>
<evidence type="ECO:0000256" key="4">
    <source>
        <dbReference type="ARBA" id="ARBA00022723"/>
    </source>
</evidence>
<protein>
    <recommendedName>
        <fullName evidence="2">tetrahydrofolate synthase</fullName>
        <ecNumber evidence="2">6.3.2.17</ecNumber>
    </recommendedName>
    <alternativeName>
        <fullName evidence="8">Tetrahydrofolylpolyglutamate synthase</fullName>
    </alternativeName>
</protein>
<feature type="domain" description="Mur ligase central" evidence="12">
    <location>
        <begin position="48"/>
        <end position="280"/>
    </location>
</feature>
<dbReference type="Gene3D" id="3.90.190.20">
    <property type="entry name" value="Mur ligase, C-terminal domain"/>
    <property type="match status" value="1"/>
</dbReference>
<dbReference type="EMBL" id="QYAC01000004">
    <property type="protein sequence ID" value="MBL3679337.1"/>
    <property type="molecule type" value="Genomic_DNA"/>
</dbReference>
<feature type="domain" description="Mur ligase C-terminal" evidence="11">
    <location>
        <begin position="306"/>
        <end position="429"/>
    </location>
</feature>
<dbReference type="Pfam" id="PF02875">
    <property type="entry name" value="Mur_ligase_C"/>
    <property type="match status" value="1"/>
</dbReference>
<dbReference type="InterPro" id="IPR036565">
    <property type="entry name" value="Mur-like_cat_sf"/>
</dbReference>
<name>A0ABS1SH34_9MICO</name>
<evidence type="ECO:0000256" key="10">
    <source>
        <dbReference type="PIRNR" id="PIRNR001563"/>
    </source>
</evidence>
<dbReference type="PROSITE" id="PS01011">
    <property type="entry name" value="FOLYLPOLYGLU_SYNT_1"/>
    <property type="match status" value="1"/>
</dbReference>
<comment type="catalytic activity">
    <reaction evidence="9">
        <text>(6S)-5,6,7,8-tetrahydrofolyl-(gamma-L-Glu)(n) + L-glutamate + ATP = (6S)-5,6,7,8-tetrahydrofolyl-(gamma-L-Glu)(n+1) + ADP + phosphate + H(+)</text>
        <dbReference type="Rhea" id="RHEA:10580"/>
        <dbReference type="Rhea" id="RHEA-COMP:14738"/>
        <dbReference type="Rhea" id="RHEA-COMP:14740"/>
        <dbReference type="ChEBI" id="CHEBI:15378"/>
        <dbReference type="ChEBI" id="CHEBI:29985"/>
        <dbReference type="ChEBI" id="CHEBI:30616"/>
        <dbReference type="ChEBI" id="CHEBI:43474"/>
        <dbReference type="ChEBI" id="CHEBI:141005"/>
        <dbReference type="ChEBI" id="CHEBI:456216"/>
        <dbReference type="EC" id="6.3.2.17"/>
    </reaction>
</comment>
<dbReference type="Pfam" id="PF08245">
    <property type="entry name" value="Mur_ligase_M"/>
    <property type="match status" value="1"/>
</dbReference>
<dbReference type="Gene3D" id="3.40.1190.10">
    <property type="entry name" value="Mur-like, catalytic domain"/>
    <property type="match status" value="1"/>
</dbReference>
<dbReference type="InterPro" id="IPR013221">
    <property type="entry name" value="Mur_ligase_cen"/>
</dbReference>
<dbReference type="InterPro" id="IPR001645">
    <property type="entry name" value="Folylpolyglutamate_synth"/>
</dbReference>
<evidence type="ECO:0000256" key="2">
    <source>
        <dbReference type="ARBA" id="ARBA00013025"/>
    </source>
</evidence>
<keyword evidence="4" id="KW-0479">Metal-binding</keyword>
<comment type="caution">
    <text evidence="13">The sequence shown here is derived from an EMBL/GenBank/DDBJ whole genome shotgun (WGS) entry which is preliminary data.</text>
</comment>
<gene>
    <name evidence="13" type="ORF">D3230_08500</name>
</gene>
<accession>A0ABS1SH34</accession>
<evidence type="ECO:0000313" key="13">
    <source>
        <dbReference type="EMBL" id="MBL3679337.1"/>
    </source>
</evidence>
<dbReference type="InterPro" id="IPR004101">
    <property type="entry name" value="Mur_ligase_C"/>
</dbReference>